<evidence type="ECO:0000256" key="2">
    <source>
        <dbReference type="ARBA" id="ARBA00022729"/>
    </source>
</evidence>
<reference evidence="9" key="1">
    <citation type="journal article" date="2019" name="Int. J. Syst. Evol. Microbiol.">
        <title>The Global Catalogue of Microorganisms (GCM) 10K type strain sequencing project: providing services to taxonomists for standard genome sequencing and annotation.</title>
        <authorList>
            <consortium name="The Broad Institute Genomics Platform"/>
            <consortium name="The Broad Institute Genome Sequencing Center for Infectious Disease"/>
            <person name="Wu L."/>
            <person name="Ma J."/>
        </authorList>
    </citation>
    <scope>NUCLEOTIDE SEQUENCE [LARGE SCALE GENOMIC DNA]</scope>
    <source>
        <strain evidence="9">JCM 17342</strain>
    </source>
</reference>
<feature type="chain" id="PRO_5046847877" evidence="5">
    <location>
        <begin position="28"/>
        <end position="520"/>
    </location>
</feature>
<dbReference type="InterPro" id="IPR029058">
    <property type="entry name" value="AB_hydrolase_fold"/>
</dbReference>
<sequence length="520" mass="56725">MRRILTLGLAAILATGAAAAVTTPAFAGELEFGACPADVAGTYPELKCANLRVPLDYADPLGAQVNVLLSKRASTNPAKRRGVLLVNPGGTTGAGVLHAGKLTKAEASGYTRLPKEVLDTYDVIGMDARGVGHSEQPSCVGEDYWRTMQPDPDLPGQRDLSWNRWQAYSKACGEKNGDRLRHFGTRNVVRDMDRMLTQLGERKLSFLGSGYGAYVGTAFGQQYPHRLDRVVFDSSTNPDTKQMWYELGLEQVRLGEGRQREYLSWIAKYDNVFHLGKTFDAVNAAWQKMLGDFRARPHGQDKNVGAAELLDAYVSTQSHGAYWEPLAKAMADYVLRGDERAVLAWATPTGGPDVERYIASLMTVACLDTDWPSDRARIERDFTKASKGTSWGWYNVTIPSACANWPAGHEERIKTTGAGLPPTLLFATDRSAVTPYADSVAMHQRLRGSVLVTERNSSTTTVTGRPSTFANPQAERIMKEYLVSGKLPHSDVSVPPHAEPVPTASAPAAAPPAHLRLHNN</sequence>
<gene>
    <name evidence="8" type="ORF">GCM10022247_62850</name>
</gene>
<dbReference type="GO" id="GO:0016787">
    <property type="term" value="F:hydrolase activity"/>
    <property type="evidence" value="ECO:0007669"/>
    <property type="project" value="UniProtKB-KW"/>
</dbReference>
<name>A0ABP7TQ11_9PSEU</name>
<feature type="compositionally biased region" description="Low complexity" evidence="4">
    <location>
        <begin position="500"/>
        <end position="513"/>
    </location>
</feature>
<accession>A0ABP7TQ11</accession>
<dbReference type="EMBL" id="BAABAL010000019">
    <property type="protein sequence ID" value="GAA4029221.1"/>
    <property type="molecule type" value="Genomic_DNA"/>
</dbReference>
<dbReference type="InterPro" id="IPR000073">
    <property type="entry name" value="AB_hydrolase_1"/>
</dbReference>
<comment type="caution">
    <text evidence="8">The sequence shown here is derived from an EMBL/GenBank/DDBJ whole genome shotgun (WGS) entry which is preliminary data.</text>
</comment>
<dbReference type="SUPFAM" id="SSF53474">
    <property type="entry name" value="alpha/beta-Hydrolases"/>
    <property type="match status" value="1"/>
</dbReference>
<proteinExistence type="inferred from homology"/>
<keyword evidence="9" id="KW-1185">Reference proteome</keyword>
<keyword evidence="3 8" id="KW-0378">Hydrolase</keyword>
<dbReference type="Pfam" id="PF00561">
    <property type="entry name" value="Abhydrolase_1"/>
    <property type="match status" value="1"/>
</dbReference>
<feature type="domain" description="AB hydrolase-1" evidence="6">
    <location>
        <begin position="110"/>
        <end position="271"/>
    </location>
</feature>
<dbReference type="InterPro" id="IPR051601">
    <property type="entry name" value="Serine_prot/Carboxylest_S33"/>
</dbReference>
<feature type="domain" description="Peptidase S33 tripeptidyl aminopeptidase-like C-terminal" evidence="7">
    <location>
        <begin position="394"/>
        <end position="492"/>
    </location>
</feature>
<organism evidence="8 9">
    <name type="scientific">Allokutzneria multivorans</name>
    <dbReference type="NCBI Taxonomy" id="1142134"/>
    <lineage>
        <taxon>Bacteria</taxon>
        <taxon>Bacillati</taxon>
        <taxon>Actinomycetota</taxon>
        <taxon>Actinomycetes</taxon>
        <taxon>Pseudonocardiales</taxon>
        <taxon>Pseudonocardiaceae</taxon>
        <taxon>Allokutzneria</taxon>
    </lineage>
</organism>
<feature type="signal peptide" evidence="5">
    <location>
        <begin position="1"/>
        <end position="27"/>
    </location>
</feature>
<evidence type="ECO:0000256" key="5">
    <source>
        <dbReference type="SAM" id="SignalP"/>
    </source>
</evidence>
<dbReference type="RefSeq" id="WP_344882845.1">
    <property type="nucleotide sequence ID" value="NZ_BAABAL010000019.1"/>
</dbReference>
<dbReference type="Gene3D" id="3.40.50.1820">
    <property type="entry name" value="alpha/beta hydrolase"/>
    <property type="match status" value="1"/>
</dbReference>
<evidence type="ECO:0000256" key="4">
    <source>
        <dbReference type="SAM" id="MobiDB-lite"/>
    </source>
</evidence>
<evidence type="ECO:0000256" key="3">
    <source>
        <dbReference type="ARBA" id="ARBA00022801"/>
    </source>
</evidence>
<comment type="similarity">
    <text evidence="1">Belongs to the peptidase S33 family.</text>
</comment>
<keyword evidence="2 5" id="KW-0732">Signal</keyword>
<evidence type="ECO:0000313" key="8">
    <source>
        <dbReference type="EMBL" id="GAA4029221.1"/>
    </source>
</evidence>
<dbReference type="Proteomes" id="UP001501747">
    <property type="component" value="Unassembled WGS sequence"/>
</dbReference>
<dbReference type="PANTHER" id="PTHR43248:SF29">
    <property type="entry name" value="TRIPEPTIDYL AMINOPEPTIDASE"/>
    <property type="match status" value="1"/>
</dbReference>
<dbReference type="InterPro" id="IPR013595">
    <property type="entry name" value="Pept_S33_TAP-like_C"/>
</dbReference>
<evidence type="ECO:0000313" key="9">
    <source>
        <dbReference type="Proteomes" id="UP001501747"/>
    </source>
</evidence>
<evidence type="ECO:0000256" key="1">
    <source>
        <dbReference type="ARBA" id="ARBA00010088"/>
    </source>
</evidence>
<feature type="region of interest" description="Disordered" evidence="4">
    <location>
        <begin position="488"/>
        <end position="520"/>
    </location>
</feature>
<protein>
    <submittedName>
        <fullName evidence="8">Alpha/beta hydrolase</fullName>
    </submittedName>
</protein>
<dbReference type="PANTHER" id="PTHR43248">
    <property type="entry name" value="2-SUCCINYL-6-HYDROXY-2,4-CYCLOHEXADIENE-1-CARBOXYLATE SYNTHASE"/>
    <property type="match status" value="1"/>
</dbReference>
<evidence type="ECO:0000259" key="6">
    <source>
        <dbReference type="Pfam" id="PF00561"/>
    </source>
</evidence>
<evidence type="ECO:0000259" key="7">
    <source>
        <dbReference type="Pfam" id="PF08386"/>
    </source>
</evidence>
<dbReference type="Pfam" id="PF08386">
    <property type="entry name" value="Abhydrolase_4"/>
    <property type="match status" value="1"/>
</dbReference>